<dbReference type="PANTHER" id="PTHR10556:SF35">
    <property type="entry name" value="3-OXO-5-ALPHA-STEROID 4-DEHYDROGENASE FAMILY PROTEIN"/>
    <property type="match status" value="1"/>
</dbReference>
<evidence type="ECO:0000256" key="6">
    <source>
        <dbReference type="SAM" id="Phobius"/>
    </source>
</evidence>
<gene>
    <name evidence="8" type="ORF">KC19_6G047800</name>
</gene>
<dbReference type="Proteomes" id="UP000822688">
    <property type="component" value="Chromosome 6"/>
</dbReference>
<evidence type="ECO:0000256" key="2">
    <source>
        <dbReference type="ARBA" id="ARBA00007742"/>
    </source>
</evidence>
<sequence length="352" mass="38074">MSQLLMSQQALKLHVSPTLKPQLLPSLRSSFLSSTFTVPTLGVRTEPLGTGLKVGSGGVLRRKMTMAALPGLMPHPDSTLLYVMEFFLAASGPLQMHSEATGKKNMNYSKFAGADGSKQAMVPSRTGMFFCYFPAAVAATVFLAYIVGLLPLASILESVGASGVASFLQHALTASDDRLLLVAAALSIHHVKRCLEVLFVHKPSGSTGIDAVTVISSSYLSQTCLLLYSQLLSAGTESQTPNLQYLGVALFLTGIAGNAYHHWKLAHLRKDGSKSYVVPRGGLFEIFVCPHYVFEMVDYVGVALISQTLFGWCMASFTIFYLTGRSIATKDWYKKKVDGFPEDRSVVIPGIF</sequence>
<dbReference type="GO" id="GO:0016020">
    <property type="term" value="C:membrane"/>
    <property type="evidence" value="ECO:0007669"/>
    <property type="project" value="UniProtKB-SubCell"/>
</dbReference>
<dbReference type="PANTHER" id="PTHR10556">
    <property type="entry name" value="3-OXO-5-ALPHA-STEROID 4-DEHYDROGENASE"/>
    <property type="match status" value="1"/>
</dbReference>
<evidence type="ECO:0000256" key="4">
    <source>
        <dbReference type="ARBA" id="ARBA00022989"/>
    </source>
</evidence>
<keyword evidence="9" id="KW-1185">Reference proteome</keyword>
<keyword evidence="4 6" id="KW-1133">Transmembrane helix</keyword>
<name>A0A8T0HFG6_CERPU</name>
<reference evidence="8 9" key="1">
    <citation type="submission" date="2020-06" db="EMBL/GenBank/DDBJ databases">
        <title>WGS assembly of Ceratodon purpureus strain R40.</title>
        <authorList>
            <person name="Carey S.B."/>
            <person name="Jenkins J."/>
            <person name="Shu S."/>
            <person name="Lovell J.T."/>
            <person name="Sreedasyam A."/>
            <person name="Maumus F."/>
            <person name="Tiley G.P."/>
            <person name="Fernandez-Pozo N."/>
            <person name="Barry K."/>
            <person name="Chen C."/>
            <person name="Wang M."/>
            <person name="Lipzen A."/>
            <person name="Daum C."/>
            <person name="Saski C.A."/>
            <person name="Payton A.C."/>
            <person name="Mcbreen J.C."/>
            <person name="Conrad R.E."/>
            <person name="Kollar L.M."/>
            <person name="Olsson S."/>
            <person name="Huttunen S."/>
            <person name="Landis J.B."/>
            <person name="Wickett N.J."/>
            <person name="Johnson M.G."/>
            <person name="Rensing S.A."/>
            <person name="Grimwood J."/>
            <person name="Schmutz J."/>
            <person name="Mcdaniel S.F."/>
        </authorList>
    </citation>
    <scope>NUCLEOTIDE SEQUENCE [LARGE SCALE GENOMIC DNA]</scope>
    <source>
        <strain evidence="8 9">R40</strain>
    </source>
</reference>
<comment type="subcellular location">
    <subcellularLocation>
        <location evidence="1">Membrane</location>
        <topology evidence="1">Multi-pass membrane protein</topology>
    </subcellularLocation>
</comment>
<evidence type="ECO:0000256" key="1">
    <source>
        <dbReference type="ARBA" id="ARBA00004141"/>
    </source>
</evidence>
<evidence type="ECO:0000259" key="7">
    <source>
        <dbReference type="Pfam" id="PF02544"/>
    </source>
</evidence>
<organism evidence="8 9">
    <name type="scientific">Ceratodon purpureus</name>
    <name type="common">Fire moss</name>
    <name type="synonym">Dicranum purpureum</name>
    <dbReference type="NCBI Taxonomy" id="3225"/>
    <lineage>
        <taxon>Eukaryota</taxon>
        <taxon>Viridiplantae</taxon>
        <taxon>Streptophyta</taxon>
        <taxon>Embryophyta</taxon>
        <taxon>Bryophyta</taxon>
        <taxon>Bryophytina</taxon>
        <taxon>Bryopsida</taxon>
        <taxon>Dicranidae</taxon>
        <taxon>Pseudoditrichales</taxon>
        <taxon>Ditrichaceae</taxon>
        <taxon>Ceratodon</taxon>
    </lineage>
</organism>
<evidence type="ECO:0000256" key="5">
    <source>
        <dbReference type="ARBA" id="ARBA00023136"/>
    </source>
</evidence>
<dbReference type="EMBL" id="CM026427">
    <property type="protein sequence ID" value="KAG0568829.1"/>
    <property type="molecule type" value="Genomic_DNA"/>
</dbReference>
<feature type="transmembrane region" description="Helical" evidence="6">
    <location>
        <begin position="129"/>
        <end position="153"/>
    </location>
</feature>
<dbReference type="PROSITE" id="PS50244">
    <property type="entry name" value="S5A_REDUCTASE"/>
    <property type="match status" value="1"/>
</dbReference>
<comment type="similarity">
    <text evidence="2">Belongs to the steroid 5-alpha reductase family.</text>
</comment>
<accession>A0A8T0HFG6</accession>
<dbReference type="Pfam" id="PF02544">
    <property type="entry name" value="Steroid_dh"/>
    <property type="match status" value="1"/>
</dbReference>
<evidence type="ECO:0000256" key="3">
    <source>
        <dbReference type="ARBA" id="ARBA00022692"/>
    </source>
</evidence>
<protein>
    <recommendedName>
        <fullName evidence="7">3-oxo-5-alpha-steroid 4-dehydrogenase C-terminal domain-containing protein</fullName>
    </recommendedName>
</protein>
<dbReference type="GO" id="GO:0006629">
    <property type="term" value="P:lipid metabolic process"/>
    <property type="evidence" value="ECO:0007669"/>
    <property type="project" value="InterPro"/>
</dbReference>
<feature type="transmembrane region" description="Helical" evidence="6">
    <location>
        <begin position="299"/>
        <end position="322"/>
    </location>
</feature>
<keyword evidence="5 6" id="KW-0472">Membrane</keyword>
<dbReference type="AlphaFoldDB" id="A0A8T0HFG6"/>
<feature type="domain" description="3-oxo-5-alpha-steroid 4-dehydrogenase C-terminal" evidence="7">
    <location>
        <begin position="237"/>
        <end position="352"/>
    </location>
</feature>
<evidence type="ECO:0000313" key="8">
    <source>
        <dbReference type="EMBL" id="KAG0568829.1"/>
    </source>
</evidence>
<dbReference type="InterPro" id="IPR001104">
    <property type="entry name" value="3-oxo-5_a-steroid_4-DH_C"/>
</dbReference>
<evidence type="ECO:0000313" key="9">
    <source>
        <dbReference type="Proteomes" id="UP000822688"/>
    </source>
</evidence>
<dbReference type="InterPro" id="IPR039357">
    <property type="entry name" value="SRD5A/TECR"/>
</dbReference>
<proteinExistence type="inferred from homology"/>
<keyword evidence="3 6" id="KW-0812">Transmembrane</keyword>
<dbReference type="GO" id="GO:0016627">
    <property type="term" value="F:oxidoreductase activity, acting on the CH-CH group of donors"/>
    <property type="evidence" value="ECO:0007669"/>
    <property type="project" value="InterPro"/>
</dbReference>
<comment type="caution">
    <text evidence="8">The sequence shown here is derived from an EMBL/GenBank/DDBJ whole genome shotgun (WGS) entry which is preliminary data.</text>
</comment>